<keyword evidence="2" id="KW-0186">Copper</keyword>
<sequence>MKRIFRLSAALSLALAAMLGSAVSSFAHSDEFKTSPQTGSTVDAGRIPITMIFGEELLVGDESISHEVIVTNAAGEIMPALCASAEGFELTTAAALDQPGEYTVTWRTVSADGHPTTGTFSFNVVNNNDYDASQDPVDACVYAMATTGEEPVLITMEQEDAESDAAIKGAVFIGLAFIGVLVVIAIATRKTIKDWAVTARASRRKNKNE</sequence>
<feature type="transmembrane region" description="Helical" evidence="3">
    <location>
        <begin position="165"/>
        <end position="187"/>
    </location>
</feature>
<keyword evidence="1" id="KW-0732">Signal</keyword>
<dbReference type="InterPro" id="IPR014756">
    <property type="entry name" value="Ig_E-set"/>
</dbReference>
<keyword evidence="3" id="KW-0472">Membrane</keyword>
<dbReference type="GO" id="GO:0046688">
    <property type="term" value="P:response to copper ion"/>
    <property type="evidence" value="ECO:0007669"/>
    <property type="project" value="InterPro"/>
</dbReference>
<dbReference type="Pfam" id="PF04234">
    <property type="entry name" value="CopC"/>
    <property type="match status" value="1"/>
</dbReference>
<feature type="domain" description="CopC" evidence="4">
    <location>
        <begin position="28"/>
        <end position="124"/>
    </location>
</feature>
<reference evidence="5" key="1">
    <citation type="submission" date="2020-05" db="EMBL/GenBank/DDBJ databases">
        <authorList>
            <person name="Chiriac C."/>
            <person name="Salcher M."/>
            <person name="Ghai R."/>
            <person name="Kavagutti S V."/>
        </authorList>
    </citation>
    <scope>NUCLEOTIDE SEQUENCE</scope>
</reference>
<accession>A0A6J6IGD5</accession>
<dbReference type="GO" id="GO:0005507">
    <property type="term" value="F:copper ion binding"/>
    <property type="evidence" value="ECO:0007669"/>
    <property type="project" value="InterPro"/>
</dbReference>
<evidence type="ECO:0000256" key="1">
    <source>
        <dbReference type="ARBA" id="ARBA00022729"/>
    </source>
</evidence>
<dbReference type="GO" id="GO:0042597">
    <property type="term" value="C:periplasmic space"/>
    <property type="evidence" value="ECO:0007669"/>
    <property type="project" value="InterPro"/>
</dbReference>
<keyword evidence="3" id="KW-0812">Transmembrane</keyword>
<evidence type="ECO:0000313" key="5">
    <source>
        <dbReference type="EMBL" id="CAB4622508.1"/>
    </source>
</evidence>
<dbReference type="InterPro" id="IPR007348">
    <property type="entry name" value="CopC_dom"/>
</dbReference>
<dbReference type="AlphaFoldDB" id="A0A6J6IGD5"/>
<dbReference type="InterPro" id="IPR014755">
    <property type="entry name" value="Cu-Rt/internalin_Ig-like"/>
</dbReference>
<dbReference type="Gene3D" id="2.60.40.1220">
    <property type="match status" value="1"/>
</dbReference>
<organism evidence="5">
    <name type="scientific">freshwater metagenome</name>
    <dbReference type="NCBI Taxonomy" id="449393"/>
    <lineage>
        <taxon>unclassified sequences</taxon>
        <taxon>metagenomes</taxon>
        <taxon>ecological metagenomes</taxon>
    </lineage>
</organism>
<proteinExistence type="predicted"/>
<evidence type="ECO:0000259" key="4">
    <source>
        <dbReference type="Pfam" id="PF04234"/>
    </source>
</evidence>
<evidence type="ECO:0000256" key="3">
    <source>
        <dbReference type="SAM" id="Phobius"/>
    </source>
</evidence>
<dbReference type="EMBL" id="CAEZVD010000061">
    <property type="protein sequence ID" value="CAB4622508.1"/>
    <property type="molecule type" value="Genomic_DNA"/>
</dbReference>
<dbReference type="SUPFAM" id="SSF81296">
    <property type="entry name" value="E set domains"/>
    <property type="match status" value="1"/>
</dbReference>
<protein>
    <submittedName>
        <fullName evidence="5">Unannotated protein</fullName>
    </submittedName>
</protein>
<keyword evidence="3" id="KW-1133">Transmembrane helix</keyword>
<evidence type="ECO:0000256" key="2">
    <source>
        <dbReference type="ARBA" id="ARBA00023008"/>
    </source>
</evidence>
<gene>
    <name evidence="5" type="ORF">UFOPK1909_00658</name>
</gene>
<name>A0A6J6IGD5_9ZZZZ</name>